<feature type="chain" id="PRO_5022084183" evidence="1">
    <location>
        <begin position="23"/>
        <end position="315"/>
    </location>
</feature>
<dbReference type="InterPro" id="IPR015943">
    <property type="entry name" value="WD40/YVTN_repeat-like_dom_sf"/>
</dbReference>
<accession>A0A517NG37</accession>
<dbReference type="PANTHER" id="PTHR35340">
    <property type="entry name" value="PQQ ENZYME REPEAT PROTEIN-RELATED"/>
    <property type="match status" value="1"/>
</dbReference>
<gene>
    <name evidence="3" type="ORF">K227x_45090</name>
</gene>
<dbReference type="Gene3D" id="2.130.10.10">
    <property type="entry name" value="YVTN repeat-like/Quinoprotein amine dehydrogenase"/>
    <property type="match status" value="1"/>
</dbReference>
<keyword evidence="1" id="KW-0732">Signal</keyword>
<dbReference type="KEGG" id="rlc:K227x_45090"/>
<dbReference type="GO" id="GO:0016740">
    <property type="term" value="F:transferase activity"/>
    <property type="evidence" value="ECO:0007669"/>
    <property type="project" value="UniProtKB-KW"/>
</dbReference>
<feature type="signal peptide" evidence="1">
    <location>
        <begin position="1"/>
        <end position="22"/>
    </location>
</feature>
<proteinExistence type="predicted"/>
<evidence type="ECO:0000313" key="4">
    <source>
        <dbReference type="Proteomes" id="UP000318538"/>
    </source>
</evidence>
<dbReference type="InterPro" id="IPR002372">
    <property type="entry name" value="PQQ_rpt_dom"/>
</dbReference>
<evidence type="ECO:0000256" key="1">
    <source>
        <dbReference type="SAM" id="SignalP"/>
    </source>
</evidence>
<evidence type="ECO:0000259" key="2">
    <source>
        <dbReference type="Pfam" id="PF13360"/>
    </source>
</evidence>
<dbReference type="SUPFAM" id="SSF50998">
    <property type="entry name" value="Quinoprotein alcohol dehydrogenase-like"/>
    <property type="match status" value="1"/>
</dbReference>
<dbReference type="PANTHER" id="PTHR35340:SF5">
    <property type="entry name" value="ASST-DOMAIN-CONTAINING PROTEIN"/>
    <property type="match status" value="1"/>
</dbReference>
<dbReference type="InterPro" id="IPR011047">
    <property type="entry name" value="Quinoprotein_ADH-like_sf"/>
</dbReference>
<keyword evidence="3" id="KW-0808">Transferase</keyword>
<reference evidence="3 4" key="1">
    <citation type="submission" date="2019-02" db="EMBL/GenBank/DDBJ databases">
        <title>Deep-cultivation of Planctomycetes and their phenomic and genomic characterization uncovers novel biology.</title>
        <authorList>
            <person name="Wiegand S."/>
            <person name="Jogler M."/>
            <person name="Boedeker C."/>
            <person name="Pinto D."/>
            <person name="Vollmers J."/>
            <person name="Rivas-Marin E."/>
            <person name="Kohn T."/>
            <person name="Peeters S.H."/>
            <person name="Heuer A."/>
            <person name="Rast P."/>
            <person name="Oberbeckmann S."/>
            <person name="Bunk B."/>
            <person name="Jeske O."/>
            <person name="Meyerdierks A."/>
            <person name="Storesund J.E."/>
            <person name="Kallscheuer N."/>
            <person name="Luecker S."/>
            <person name="Lage O.M."/>
            <person name="Pohl T."/>
            <person name="Merkel B.J."/>
            <person name="Hornburger P."/>
            <person name="Mueller R.-W."/>
            <person name="Bruemmer F."/>
            <person name="Labrenz M."/>
            <person name="Spormann A.M."/>
            <person name="Op den Camp H."/>
            <person name="Overmann J."/>
            <person name="Amann R."/>
            <person name="Jetten M.S.M."/>
            <person name="Mascher T."/>
            <person name="Medema M.H."/>
            <person name="Devos D.P."/>
            <person name="Kaster A.-K."/>
            <person name="Ovreas L."/>
            <person name="Rohde M."/>
            <person name="Galperin M.Y."/>
            <person name="Jogler C."/>
        </authorList>
    </citation>
    <scope>NUCLEOTIDE SEQUENCE [LARGE SCALE GENOMIC DNA]</scope>
    <source>
        <strain evidence="3 4">K22_7</strain>
    </source>
</reference>
<dbReference type="InterPro" id="IPR053143">
    <property type="entry name" value="Arylsulfate_ST"/>
</dbReference>
<feature type="domain" description="Pyrrolo-quinoline quinone repeat" evidence="2">
    <location>
        <begin position="32"/>
        <end position="290"/>
    </location>
</feature>
<dbReference type="Pfam" id="PF13360">
    <property type="entry name" value="PQQ_2"/>
    <property type="match status" value="1"/>
</dbReference>
<dbReference type="Proteomes" id="UP000318538">
    <property type="component" value="Chromosome"/>
</dbReference>
<dbReference type="EMBL" id="CP036525">
    <property type="protein sequence ID" value="QDT06102.1"/>
    <property type="molecule type" value="Genomic_DNA"/>
</dbReference>
<sequence precursor="true">MIRPILAAFAAAALLVPSMVRADHDVLLQGNDRLAIVDADGSITWEMKWGGIHDIHLLENGHILTREGRAKVVEINPDSKQVVWSYDSGKAGGNEGTRIEVHAFERLENGNTMIAESGAARIIEVDADGKIQKQIPLTIQHRDAHTDTRLVRSTAAGTYLATHESDGKVREYDRETGDVVWEYEVPLFGRQPAGGHGPEAYGNRLFSALRLPNGNTLIGTGNGHGVIEVTPAKEVVWQIQQNDLPNIRFAWVTTLEVLPNGNYVIGNCHAGPGQPLLVELNPKNKQVVWTFDRFDDFGNSVSNSLLVDMAGKSLR</sequence>
<name>A0A517NG37_9BACT</name>
<organism evidence="3 4">
    <name type="scientific">Rubripirellula lacrimiformis</name>
    <dbReference type="NCBI Taxonomy" id="1930273"/>
    <lineage>
        <taxon>Bacteria</taxon>
        <taxon>Pseudomonadati</taxon>
        <taxon>Planctomycetota</taxon>
        <taxon>Planctomycetia</taxon>
        <taxon>Pirellulales</taxon>
        <taxon>Pirellulaceae</taxon>
        <taxon>Rubripirellula</taxon>
    </lineage>
</organism>
<keyword evidence="4" id="KW-1185">Reference proteome</keyword>
<evidence type="ECO:0000313" key="3">
    <source>
        <dbReference type="EMBL" id="QDT06102.1"/>
    </source>
</evidence>
<dbReference type="AlphaFoldDB" id="A0A517NG37"/>
<dbReference type="OrthoDB" id="264813at2"/>
<protein>
    <submittedName>
        <fullName evidence="3">Arylsulfotransferase (ASST)</fullName>
    </submittedName>
</protein>